<sequence length="162" mass="17578">MLTKTTHQSATGQTPDRVAFIEAGWHGDIVGQARLSFLQEMSRLGHDPSNVDVINVPGAFEIPLRAKLLAESGRYAAVVAAGFVVNGGLYRHEFVAQAVISGLMQVQLETRIPVLSCVLTPIELFEDEKQHRFFFEHFTVKGKEAALACSSVMASTAHVNAG</sequence>
<accession>V8QNQ9</accession>
<dbReference type="GO" id="GO:0000906">
    <property type="term" value="F:6,7-dimethyl-8-ribityllumazine synthase activity"/>
    <property type="evidence" value="ECO:0007669"/>
    <property type="project" value="UniProtKB-UniRule"/>
</dbReference>
<dbReference type="Pfam" id="PF00885">
    <property type="entry name" value="DMRL_synthase"/>
    <property type="match status" value="1"/>
</dbReference>
<comment type="catalytic activity">
    <reaction evidence="6 7">
        <text>(2S)-2-hydroxy-3-oxobutyl phosphate + 5-amino-6-(D-ribitylamino)uracil = 6,7-dimethyl-8-(1-D-ribityl)lumazine + phosphate + 2 H2O + H(+)</text>
        <dbReference type="Rhea" id="RHEA:26152"/>
        <dbReference type="ChEBI" id="CHEBI:15377"/>
        <dbReference type="ChEBI" id="CHEBI:15378"/>
        <dbReference type="ChEBI" id="CHEBI:15934"/>
        <dbReference type="ChEBI" id="CHEBI:43474"/>
        <dbReference type="ChEBI" id="CHEBI:58201"/>
        <dbReference type="ChEBI" id="CHEBI:58830"/>
        <dbReference type="EC" id="2.5.1.78"/>
    </reaction>
</comment>
<feature type="active site" description="Proton donor" evidence="7">
    <location>
        <position position="91"/>
    </location>
</feature>
<proteinExistence type="inferred from homology"/>
<comment type="similarity">
    <text evidence="2 7">Belongs to the DMRL synthase family.</text>
</comment>
<dbReference type="RefSeq" id="WP_024006843.1">
    <property type="nucleotide sequence ID" value="NZ_KI650982.1"/>
</dbReference>
<dbReference type="NCBIfam" id="NF009084">
    <property type="entry name" value="PRK12419.1"/>
    <property type="match status" value="1"/>
</dbReference>
<dbReference type="eggNOG" id="COG0054">
    <property type="taxonomic scope" value="Bacteria"/>
</dbReference>
<dbReference type="PATRIC" id="fig|1424334.3.peg.3927"/>
<dbReference type="EMBL" id="AYXT01000013">
    <property type="protein sequence ID" value="ETF00614.1"/>
    <property type="molecule type" value="Genomic_DNA"/>
</dbReference>
<dbReference type="EC" id="2.5.1.78" evidence="3 7"/>
<name>V8QNQ9_9BURK</name>
<dbReference type="UniPathway" id="UPA00275">
    <property type="reaction ID" value="UER00404"/>
</dbReference>
<keyword evidence="4 7" id="KW-0686">Riboflavin biosynthesis</keyword>
<comment type="caution">
    <text evidence="7">Lacks conserved residue(s) required for the propagation of feature annotation.</text>
</comment>
<feature type="binding site" evidence="7">
    <location>
        <position position="131"/>
    </location>
    <ligand>
        <name>(2S)-2-hydroxy-3-oxobutyl phosphate</name>
        <dbReference type="ChEBI" id="CHEBI:58830"/>
    </ligand>
</feature>
<feature type="binding site" evidence="7">
    <location>
        <position position="25"/>
    </location>
    <ligand>
        <name>5-amino-6-(D-ribitylamino)uracil</name>
        <dbReference type="ChEBI" id="CHEBI:15934"/>
    </ligand>
</feature>
<comment type="pathway">
    <text evidence="1 7">Cofactor biosynthesis; riboflavin biosynthesis; riboflavin from 2-hydroxy-3-oxobutyl phosphate and 5-amino-6-(D-ribitylamino)uracil: step 1/2.</text>
</comment>
<dbReference type="PANTHER" id="PTHR21058:SF0">
    <property type="entry name" value="6,7-DIMETHYL-8-RIBITYLLUMAZINE SYNTHASE"/>
    <property type="match status" value="1"/>
</dbReference>
<dbReference type="PANTHER" id="PTHR21058">
    <property type="entry name" value="6,7-DIMETHYL-8-RIBITYLLUMAZINE SYNTHASE DMRL SYNTHASE LUMAZINE SYNTHASE"/>
    <property type="match status" value="1"/>
</dbReference>
<protein>
    <recommendedName>
        <fullName evidence="3 7">6,7-dimethyl-8-ribityllumazine synthase</fullName>
        <shortName evidence="7">DMRL synthase</shortName>
        <shortName evidence="7">LS</shortName>
        <shortName evidence="7">Lumazine synthase</shortName>
        <ecNumber evidence="3 7">2.5.1.78</ecNumber>
    </recommendedName>
</protein>
<evidence type="ECO:0000256" key="3">
    <source>
        <dbReference type="ARBA" id="ARBA00012664"/>
    </source>
</evidence>
<dbReference type="STRING" id="1424334.W822_19570"/>
<evidence type="ECO:0000256" key="4">
    <source>
        <dbReference type="ARBA" id="ARBA00022619"/>
    </source>
</evidence>
<evidence type="ECO:0000313" key="8">
    <source>
        <dbReference type="EMBL" id="ETF00614.1"/>
    </source>
</evidence>
<organism evidence="8 9">
    <name type="scientific">Advenella kashmirensis W13003</name>
    <dbReference type="NCBI Taxonomy" id="1424334"/>
    <lineage>
        <taxon>Bacteria</taxon>
        <taxon>Pseudomonadati</taxon>
        <taxon>Pseudomonadota</taxon>
        <taxon>Betaproteobacteria</taxon>
        <taxon>Burkholderiales</taxon>
        <taxon>Alcaligenaceae</taxon>
    </lineage>
</organism>
<evidence type="ECO:0000256" key="1">
    <source>
        <dbReference type="ARBA" id="ARBA00004917"/>
    </source>
</evidence>
<evidence type="ECO:0000256" key="6">
    <source>
        <dbReference type="ARBA" id="ARBA00048785"/>
    </source>
</evidence>
<dbReference type="Proteomes" id="UP000018733">
    <property type="component" value="Unassembled WGS sequence"/>
</dbReference>
<evidence type="ECO:0000256" key="2">
    <source>
        <dbReference type="ARBA" id="ARBA00007424"/>
    </source>
</evidence>
<dbReference type="SUPFAM" id="SSF52121">
    <property type="entry name" value="Lumazine synthase"/>
    <property type="match status" value="1"/>
</dbReference>
<dbReference type="GO" id="GO:0009349">
    <property type="term" value="C:riboflavin synthase complex"/>
    <property type="evidence" value="ECO:0007669"/>
    <property type="project" value="InterPro"/>
</dbReference>
<dbReference type="HOGENOM" id="CLU_089358_0_0_4"/>
<keyword evidence="5 7" id="KW-0808">Transferase</keyword>
<dbReference type="AlphaFoldDB" id="V8QNQ9"/>
<dbReference type="GO" id="GO:0005829">
    <property type="term" value="C:cytosol"/>
    <property type="evidence" value="ECO:0007669"/>
    <property type="project" value="TreeGrafter"/>
</dbReference>
<evidence type="ECO:0000313" key="9">
    <source>
        <dbReference type="Proteomes" id="UP000018733"/>
    </source>
</evidence>
<evidence type="ECO:0000256" key="5">
    <source>
        <dbReference type="ARBA" id="ARBA00022679"/>
    </source>
</evidence>
<gene>
    <name evidence="7" type="primary">ribH</name>
    <name evidence="8" type="ORF">W822_19570</name>
</gene>
<feature type="binding site" evidence="7">
    <location>
        <begin position="83"/>
        <end position="85"/>
    </location>
    <ligand>
        <name>5-amino-6-(D-ribitylamino)uracil</name>
        <dbReference type="ChEBI" id="CHEBI:15934"/>
    </ligand>
</feature>
<keyword evidence="9" id="KW-1185">Reference proteome</keyword>
<dbReference type="Gene3D" id="3.40.50.960">
    <property type="entry name" value="Lumazine/riboflavin synthase"/>
    <property type="match status" value="1"/>
</dbReference>
<reference evidence="8 9" key="1">
    <citation type="journal article" date="2014" name="Genome Announc.">
        <title>Draft Genome Sequence of Advenella kashmirensis Strain W13003, a Polycyclic Aromatic Hydrocarbon-Degrading Bacterium.</title>
        <authorList>
            <person name="Wang X."/>
            <person name="Jin D."/>
            <person name="Zhou L."/>
            <person name="Wu L."/>
            <person name="An W."/>
            <person name="Zhao L."/>
        </authorList>
    </citation>
    <scope>NUCLEOTIDE SEQUENCE [LARGE SCALE GENOMIC DNA]</scope>
    <source>
        <strain evidence="8 9">W13003</strain>
    </source>
</reference>
<feature type="binding site" evidence="7">
    <location>
        <begin position="59"/>
        <end position="61"/>
    </location>
    <ligand>
        <name>5-amino-6-(D-ribitylamino)uracil</name>
        <dbReference type="ChEBI" id="CHEBI:15934"/>
    </ligand>
</feature>
<dbReference type="InterPro" id="IPR036467">
    <property type="entry name" value="LS/RS_sf"/>
</dbReference>
<dbReference type="InterPro" id="IPR002180">
    <property type="entry name" value="LS/RS"/>
</dbReference>
<comment type="caution">
    <text evidence="8">The sequence shown here is derived from an EMBL/GenBank/DDBJ whole genome shotgun (WGS) entry which is preliminary data.</text>
</comment>
<feature type="binding site" evidence="7">
    <location>
        <position position="116"/>
    </location>
    <ligand>
        <name>5-amino-6-(D-ribitylamino)uracil</name>
        <dbReference type="ChEBI" id="CHEBI:15934"/>
    </ligand>
</feature>
<evidence type="ECO:0000256" key="7">
    <source>
        <dbReference type="HAMAP-Rule" id="MF_00178"/>
    </source>
</evidence>
<dbReference type="HAMAP" id="MF_00178">
    <property type="entry name" value="Lumazine_synth"/>
    <property type="match status" value="1"/>
</dbReference>
<dbReference type="InterPro" id="IPR034964">
    <property type="entry name" value="LS"/>
</dbReference>
<comment type="function">
    <text evidence="7">Catalyzes the formation of 6,7-dimethyl-8-ribityllumazine by condensation of 5-amino-6-(D-ribitylamino)uracil with 3,4-dihydroxy-2-butanone 4-phosphate. This is the penultimate step in the biosynthesis of riboflavin.</text>
</comment>
<dbReference type="OrthoDB" id="9797659at2"/>
<dbReference type="GO" id="GO:0009231">
    <property type="term" value="P:riboflavin biosynthetic process"/>
    <property type="evidence" value="ECO:0007669"/>
    <property type="project" value="UniProtKB-UniRule"/>
</dbReference>